<dbReference type="SMART" id="SM00859">
    <property type="entry name" value="Semialdhyde_dh"/>
    <property type="match status" value="1"/>
</dbReference>
<dbReference type="Gene3D" id="3.40.50.720">
    <property type="entry name" value="NAD(P)-binding Rossmann-like Domain"/>
    <property type="match status" value="1"/>
</dbReference>
<dbReference type="InterPro" id="IPR010136">
    <property type="entry name" value="AGPR_type-2"/>
</dbReference>
<comment type="catalytic activity">
    <reaction evidence="6">
        <text>N-acetyl-L-glutamate 5-semialdehyde + phosphate + NADP(+) = N-acetyl-L-glutamyl 5-phosphate + NADPH + H(+)</text>
        <dbReference type="Rhea" id="RHEA:21588"/>
        <dbReference type="ChEBI" id="CHEBI:15378"/>
        <dbReference type="ChEBI" id="CHEBI:29123"/>
        <dbReference type="ChEBI" id="CHEBI:43474"/>
        <dbReference type="ChEBI" id="CHEBI:57783"/>
        <dbReference type="ChEBI" id="CHEBI:57936"/>
        <dbReference type="ChEBI" id="CHEBI:58349"/>
        <dbReference type="EC" id="1.2.1.38"/>
    </reaction>
</comment>
<dbReference type="InterPro" id="IPR000534">
    <property type="entry name" value="Semialdehyde_DH_NAD-bd"/>
</dbReference>
<dbReference type="InterPro" id="IPR036291">
    <property type="entry name" value="NAD(P)-bd_dom_sf"/>
</dbReference>
<dbReference type="Pfam" id="PF01118">
    <property type="entry name" value="Semialdhyde_dh"/>
    <property type="match status" value="1"/>
</dbReference>
<accession>A0A2S3W4F7</accession>
<dbReference type="NCBIfam" id="TIGR01851">
    <property type="entry name" value="argC_other"/>
    <property type="match status" value="1"/>
</dbReference>
<dbReference type="GO" id="GO:0051287">
    <property type="term" value="F:NAD binding"/>
    <property type="evidence" value="ECO:0007669"/>
    <property type="project" value="InterPro"/>
</dbReference>
<protein>
    <recommendedName>
        <fullName evidence="6">N-acetyl-gamma-glutamyl-phosphate reductase</fullName>
        <shortName evidence="6">AGPR</shortName>
        <ecNumber evidence="6">1.2.1.38</ecNumber>
    </recommendedName>
    <alternativeName>
        <fullName evidence="6">N-acetyl-glutamate semialdehyde dehydrogenase</fullName>
        <shortName evidence="6">NAGSA dehydrogenase</shortName>
    </alternativeName>
</protein>
<dbReference type="SUPFAM" id="SSF55347">
    <property type="entry name" value="Glyceraldehyde-3-phosphate dehydrogenase-like, C-terminal domain"/>
    <property type="match status" value="1"/>
</dbReference>
<organism evidence="9 10">
    <name type="scientific">Novacetimonas maltaceti</name>
    <dbReference type="NCBI Taxonomy" id="1203393"/>
    <lineage>
        <taxon>Bacteria</taxon>
        <taxon>Pseudomonadati</taxon>
        <taxon>Pseudomonadota</taxon>
        <taxon>Alphaproteobacteria</taxon>
        <taxon>Acetobacterales</taxon>
        <taxon>Acetobacteraceae</taxon>
        <taxon>Novacetimonas</taxon>
    </lineage>
</organism>
<dbReference type="CDD" id="cd23935">
    <property type="entry name" value="AGPR_2_C"/>
    <property type="match status" value="1"/>
</dbReference>
<evidence type="ECO:0000256" key="2">
    <source>
        <dbReference type="ARBA" id="ARBA00022571"/>
    </source>
</evidence>
<dbReference type="GO" id="GO:0003942">
    <property type="term" value="F:N-acetyl-gamma-glutamyl-phosphate reductase activity"/>
    <property type="evidence" value="ECO:0007669"/>
    <property type="project" value="UniProtKB-UniRule"/>
</dbReference>
<dbReference type="PROSITE" id="PS01224">
    <property type="entry name" value="ARGC"/>
    <property type="match status" value="1"/>
</dbReference>
<comment type="subcellular location">
    <subcellularLocation>
        <location evidence="6">Cytoplasm</location>
    </subcellularLocation>
</comment>
<dbReference type="Pfam" id="PF22698">
    <property type="entry name" value="Semialdhyde_dhC_1"/>
    <property type="match status" value="1"/>
</dbReference>
<keyword evidence="2 6" id="KW-0055">Arginine biosynthesis</keyword>
<name>A0A2S3W4F7_9PROT</name>
<evidence type="ECO:0000256" key="7">
    <source>
        <dbReference type="PROSITE-ProRule" id="PRU10010"/>
    </source>
</evidence>
<dbReference type="GO" id="GO:0006526">
    <property type="term" value="P:L-arginine biosynthetic process"/>
    <property type="evidence" value="ECO:0007669"/>
    <property type="project" value="UniProtKB-UniRule"/>
</dbReference>
<dbReference type="Proteomes" id="UP000237344">
    <property type="component" value="Unassembled WGS sequence"/>
</dbReference>
<gene>
    <name evidence="6" type="primary">argC</name>
    <name evidence="9" type="ORF">KMAL_08290</name>
</gene>
<evidence type="ECO:0000256" key="4">
    <source>
        <dbReference type="ARBA" id="ARBA00022857"/>
    </source>
</evidence>
<keyword evidence="3 6" id="KW-0028">Amino-acid biosynthesis</keyword>
<comment type="caution">
    <text evidence="9">The sequence shown here is derived from an EMBL/GenBank/DDBJ whole genome shotgun (WGS) entry which is preliminary data.</text>
</comment>
<dbReference type="InterPro" id="IPR050085">
    <property type="entry name" value="AGPR"/>
</dbReference>
<dbReference type="SUPFAM" id="SSF51735">
    <property type="entry name" value="NAD(P)-binding Rossmann-fold domains"/>
    <property type="match status" value="1"/>
</dbReference>
<dbReference type="OrthoDB" id="9801289at2"/>
<dbReference type="AlphaFoldDB" id="A0A2S3W4F7"/>
<evidence type="ECO:0000256" key="3">
    <source>
        <dbReference type="ARBA" id="ARBA00022605"/>
    </source>
</evidence>
<sequence length="314" mass="33114">MNTHARPSVFIDGEAGTTGLGIRARLEGLPVDVRSIDAARRKDPDARRDLMSAVDLVVLCLPDAAARDAVAMVDELAAQGQHAPRVLDASTAFRTAPGWVYGFPEMRAQQAQAIRTAPRVANPGCYPTGIIGLLHPLVAAGLVPADYPITVNAVSGYSGGGRTMIEAHERDGGPAFELYGLALQHKHLPEAQVYSGLSRVPVFVPSVGHFPQGMIVSIPLHLDLLGHNVRGADLHAALVAHYRGSDRISVPEACNSLCADTLAGTDRMELRVHVNEAHRQAVLTARLDNLGKGASGAAIQNIALMLGLEAAPGI</sequence>
<dbReference type="InterPro" id="IPR023013">
    <property type="entry name" value="AGPR_AS"/>
</dbReference>
<keyword evidence="10" id="KW-1185">Reference proteome</keyword>
<keyword evidence="4 6" id="KW-0521">NADP</keyword>
<proteinExistence type="inferred from homology"/>
<feature type="domain" description="Semialdehyde dehydrogenase NAD-binding" evidence="8">
    <location>
        <begin position="8"/>
        <end position="114"/>
    </location>
</feature>
<feature type="active site" evidence="6 7">
    <location>
        <position position="125"/>
    </location>
</feature>
<dbReference type="HAMAP" id="MF_01110">
    <property type="entry name" value="ArgC_type2"/>
    <property type="match status" value="1"/>
</dbReference>
<evidence type="ECO:0000313" key="9">
    <source>
        <dbReference type="EMBL" id="POF63453.1"/>
    </source>
</evidence>
<evidence type="ECO:0000256" key="1">
    <source>
        <dbReference type="ARBA" id="ARBA00022490"/>
    </source>
</evidence>
<keyword evidence="5 6" id="KW-0560">Oxidoreductase</keyword>
<keyword evidence="1 6" id="KW-0963">Cytoplasm</keyword>
<dbReference type="EMBL" id="POTC01000007">
    <property type="protein sequence ID" value="POF63453.1"/>
    <property type="molecule type" value="Genomic_DNA"/>
</dbReference>
<evidence type="ECO:0000256" key="5">
    <source>
        <dbReference type="ARBA" id="ARBA00023002"/>
    </source>
</evidence>
<dbReference type="UniPathway" id="UPA00068">
    <property type="reaction ID" value="UER00108"/>
</dbReference>
<dbReference type="PANTHER" id="PTHR32338:SF10">
    <property type="entry name" value="N-ACETYL-GAMMA-GLUTAMYL-PHOSPHATE REDUCTASE, CHLOROPLASTIC-RELATED"/>
    <property type="match status" value="1"/>
</dbReference>
<evidence type="ECO:0000259" key="8">
    <source>
        <dbReference type="SMART" id="SM00859"/>
    </source>
</evidence>
<dbReference type="EC" id="1.2.1.38" evidence="6"/>
<evidence type="ECO:0000256" key="6">
    <source>
        <dbReference type="HAMAP-Rule" id="MF_01110"/>
    </source>
</evidence>
<dbReference type="RefSeq" id="WP_110094499.1">
    <property type="nucleotide sequence ID" value="NZ_NKUE01000005.1"/>
</dbReference>
<evidence type="ECO:0000313" key="10">
    <source>
        <dbReference type="Proteomes" id="UP000237344"/>
    </source>
</evidence>
<dbReference type="InterPro" id="IPR058924">
    <property type="entry name" value="AGPR_dimerisation_dom"/>
</dbReference>
<comment type="similarity">
    <text evidence="6">Belongs to the NAGSA dehydrogenase family. Type 2 subfamily.</text>
</comment>
<comment type="pathway">
    <text evidence="6">Amino-acid biosynthesis; L-arginine biosynthesis; N(2)-acetyl-L-ornithine from L-glutamate: step 3/4.</text>
</comment>
<dbReference type="GO" id="GO:0005737">
    <property type="term" value="C:cytoplasm"/>
    <property type="evidence" value="ECO:0007669"/>
    <property type="project" value="UniProtKB-SubCell"/>
</dbReference>
<reference evidence="9 10" key="1">
    <citation type="submission" date="2018-01" db="EMBL/GenBank/DDBJ databases">
        <title>Draft Genome Sequence of Komagataeibacter maltaceti LMG 1529, a Vinegar Producing Acetic Acid Bacterium Isolated from Malt Vinegar Brewery Acetifiers.</title>
        <authorList>
            <person name="Zhang Q."/>
            <person name="Hollensteiner J."/>
            <person name="Poehlein A."/>
            <person name="Daniel R."/>
        </authorList>
    </citation>
    <scope>NUCLEOTIDE SEQUENCE [LARGE SCALE GENOMIC DNA]</scope>
    <source>
        <strain evidence="9 10">LMG 1529</strain>
    </source>
</reference>
<comment type="function">
    <text evidence="6">Catalyzes the NADPH-dependent reduction of N-acetyl-5-glutamyl phosphate to yield N-acetyl-L-glutamate 5-semialdehyde.</text>
</comment>
<dbReference type="PANTHER" id="PTHR32338">
    <property type="entry name" value="N-ACETYL-GAMMA-GLUTAMYL-PHOSPHATE REDUCTASE, CHLOROPLASTIC-RELATED-RELATED"/>
    <property type="match status" value="1"/>
</dbReference>
<dbReference type="Gene3D" id="3.30.360.10">
    <property type="entry name" value="Dihydrodipicolinate Reductase, domain 2"/>
    <property type="match status" value="1"/>
</dbReference>